<dbReference type="OrthoDB" id="5509816at2"/>
<keyword evidence="1" id="KW-0812">Transmembrane</keyword>
<accession>A0A328C584</accession>
<keyword evidence="1" id="KW-0472">Membrane</keyword>
<evidence type="ECO:0000313" key="4">
    <source>
        <dbReference type="Proteomes" id="UP000249169"/>
    </source>
</evidence>
<keyword evidence="1" id="KW-1133">Transmembrane helix</keyword>
<dbReference type="RefSeq" id="WP_111730434.1">
    <property type="nucleotide sequence ID" value="NZ_QHKO01000006.1"/>
</dbReference>
<evidence type="ECO:0000256" key="1">
    <source>
        <dbReference type="SAM" id="Phobius"/>
    </source>
</evidence>
<reference evidence="3 4" key="1">
    <citation type="submission" date="2018-05" db="EMBL/GenBank/DDBJ databases">
        <title>Lujinxingia marina gen. nov. sp. nov., a new facultative anaerobic member of the class Deltaproteobacteria, and proposal of Lujinxingaceae fam. nov.</title>
        <authorList>
            <person name="Li C.-M."/>
        </authorList>
    </citation>
    <scope>NUCLEOTIDE SEQUENCE [LARGE SCALE GENOMIC DNA]</scope>
    <source>
        <strain evidence="3 4">B210</strain>
    </source>
</reference>
<feature type="signal peptide" evidence="2">
    <location>
        <begin position="1"/>
        <end position="29"/>
    </location>
</feature>
<proteinExistence type="predicted"/>
<sequence>MTPTFPSIRTLLAMLLASTTLLVSTPAWANDTVSTGGPSGGGSYNEGMAIFYGMISSYTGFTTTVAGGITLTVLLVVKSVADVEHYVGENAVALHHDLTMGQGPALRDLAAIFAVPHDEEARFAGLLRQERETLVALMNADTFDRARAQAFTAVVLDAMGNDPVLRASIPQFRS</sequence>
<organism evidence="3 4">
    <name type="scientific">Lujinxingia litoralis</name>
    <dbReference type="NCBI Taxonomy" id="2211119"/>
    <lineage>
        <taxon>Bacteria</taxon>
        <taxon>Deltaproteobacteria</taxon>
        <taxon>Bradymonadales</taxon>
        <taxon>Lujinxingiaceae</taxon>
        <taxon>Lujinxingia</taxon>
    </lineage>
</organism>
<evidence type="ECO:0000313" key="3">
    <source>
        <dbReference type="EMBL" id="RAL21146.1"/>
    </source>
</evidence>
<dbReference type="AlphaFoldDB" id="A0A328C584"/>
<keyword evidence="2" id="KW-0732">Signal</keyword>
<dbReference type="InterPro" id="IPR021383">
    <property type="entry name" value="DUF3015"/>
</dbReference>
<evidence type="ECO:0000256" key="2">
    <source>
        <dbReference type="SAM" id="SignalP"/>
    </source>
</evidence>
<dbReference type="Pfam" id="PF11220">
    <property type="entry name" value="DUF3015"/>
    <property type="match status" value="1"/>
</dbReference>
<dbReference type="Proteomes" id="UP000249169">
    <property type="component" value="Unassembled WGS sequence"/>
</dbReference>
<gene>
    <name evidence="3" type="ORF">DL240_13510</name>
</gene>
<feature type="chain" id="PRO_5016322867" description="DUF3015 domain-containing protein" evidence="2">
    <location>
        <begin position="30"/>
        <end position="174"/>
    </location>
</feature>
<dbReference type="EMBL" id="QHKO01000006">
    <property type="protein sequence ID" value="RAL21146.1"/>
    <property type="molecule type" value="Genomic_DNA"/>
</dbReference>
<feature type="transmembrane region" description="Helical" evidence="1">
    <location>
        <begin position="49"/>
        <end position="77"/>
    </location>
</feature>
<keyword evidence="4" id="KW-1185">Reference proteome</keyword>
<comment type="caution">
    <text evidence="3">The sequence shown here is derived from an EMBL/GenBank/DDBJ whole genome shotgun (WGS) entry which is preliminary data.</text>
</comment>
<evidence type="ECO:0008006" key="5">
    <source>
        <dbReference type="Google" id="ProtNLM"/>
    </source>
</evidence>
<protein>
    <recommendedName>
        <fullName evidence="5">DUF3015 domain-containing protein</fullName>
    </recommendedName>
</protein>
<name>A0A328C584_9DELT</name>